<organism evidence="1 2">
    <name type="scientific">Cordyceps javanica</name>
    <dbReference type="NCBI Taxonomy" id="43265"/>
    <lineage>
        <taxon>Eukaryota</taxon>
        <taxon>Fungi</taxon>
        <taxon>Dikarya</taxon>
        <taxon>Ascomycota</taxon>
        <taxon>Pezizomycotina</taxon>
        <taxon>Sordariomycetes</taxon>
        <taxon>Hypocreomycetidae</taxon>
        <taxon>Hypocreales</taxon>
        <taxon>Cordycipitaceae</taxon>
        <taxon>Cordyceps</taxon>
    </lineage>
</organism>
<protein>
    <submittedName>
        <fullName evidence="1">Uncharacterized protein</fullName>
    </submittedName>
</protein>
<evidence type="ECO:0000313" key="2">
    <source>
        <dbReference type="Proteomes" id="UP000315783"/>
    </source>
</evidence>
<gene>
    <name evidence="1" type="ORF">IF1G_11349</name>
</gene>
<dbReference type="AlphaFoldDB" id="A0A545UKK7"/>
<comment type="caution">
    <text evidence="1">The sequence shown here is derived from an EMBL/GenBank/DDBJ whole genome shotgun (WGS) entry which is preliminary data.</text>
</comment>
<accession>A0A545UKK7</accession>
<sequence>MWLGTVLLPVPVSTCTTNIRNATTAGQYFRAVFTNSGLTGGIKGGVLPRRKLAPCIRHPSVQYVQARPEIRNIMRIAK</sequence>
<dbReference type="Proteomes" id="UP000315783">
    <property type="component" value="Unassembled WGS sequence"/>
</dbReference>
<dbReference type="EMBL" id="SPUK01000047">
    <property type="protein sequence ID" value="TQV89990.1"/>
    <property type="molecule type" value="Genomic_DNA"/>
</dbReference>
<name>A0A545UKK7_9HYPO</name>
<reference evidence="1 2" key="1">
    <citation type="journal article" date="2019" name="Appl. Microbiol. Biotechnol.">
        <title>Genome sequence of Isaria javanica and comparative genome analysis insights into family S53 peptidase evolution in fungal entomopathogens.</title>
        <authorList>
            <person name="Lin R."/>
            <person name="Zhang X."/>
            <person name="Xin B."/>
            <person name="Zou M."/>
            <person name="Gao Y."/>
            <person name="Qin F."/>
            <person name="Hu Q."/>
            <person name="Xie B."/>
            <person name="Cheng X."/>
        </authorList>
    </citation>
    <scope>NUCLEOTIDE SEQUENCE [LARGE SCALE GENOMIC DNA]</scope>
    <source>
        <strain evidence="1 2">IJ1G</strain>
    </source>
</reference>
<proteinExistence type="predicted"/>
<keyword evidence="2" id="KW-1185">Reference proteome</keyword>
<evidence type="ECO:0000313" key="1">
    <source>
        <dbReference type="EMBL" id="TQV89990.1"/>
    </source>
</evidence>